<dbReference type="SUPFAM" id="SSF89895">
    <property type="entry name" value="FYSH domain"/>
    <property type="match status" value="1"/>
</dbReference>
<accession>A0A0D2K9Y7</accession>
<dbReference type="Gene3D" id="1.10.10.900">
    <property type="entry name" value="SBDS protein C-terminal domain, subdomain 1"/>
    <property type="match status" value="1"/>
</dbReference>
<feature type="compositionally biased region" description="Polar residues" evidence="6">
    <location>
        <begin position="211"/>
        <end position="220"/>
    </location>
</feature>
<sequence>MPIQQPANQIKLTNVSLVRYKKGKKRFELACYKNKLLEYRSGTETDLDNVLQVPTIFLNASKGETAPNAELIKAWPMPAQNEKQEAGSKGGGGKGGKKGKGKSTTDEGEDEKSWKDAIIEEILKRGEIQVNANERKELLDRMEREIVEEVAQRLVDPQTKRVYTTGMIKKGLDVLSKQGGHVPSQDSLGHKLGKLNLGEGVKKGAAAPKGSSETSGQATPMTDDDNESASGGNSKGKKSDMPTWTGVVTNKSVKQQALEAIRALIAWQPIPVMRARMRLRITCPTNIAKQAAKSKVSSADASEDAGADQGKGTIKDRILSFVEQVESQEVLGEEWEVVGFVEPGAFKALGEFIAAEMKGRGRLEVLDMAVTHTDD</sequence>
<evidence type="ECO:0000313" key="10">
    <source>
        <dbReference type="EMBL" id="KIX93208.1"/>
    </source>
</evidence>
<dbReference type="InterPro" id="IPR036786">
    <property type="entry name" value="Ribosome_mat_SBDS_N_sf"/>
</dbReference>
<reference evidence="10 11" key="1">
    <citation type="submission" date="2015-01" db="EMBL/GenBank/DDBJ databases">
        <title>The Genome Sequence of Fonsecaea multimorphosa CBS 102226.</title>
        <authorList>
            <consortium name="The Broad Institute Genomics Platform"/>
            <person name="Cuomo C."/>
            <person name="de Hoog S."/>
            <person name="Gorbushina A."/>
            <person name="Stielow B."/>
            <person name="Teixiera M."/>
            <person name="Abouelleil A."/>
            <person name="Chapman S.B."/>
            <person name="Priest M."/>
            <person name="Young S.K."/>
            <person name="Wortman J."/>
            <person name="Nusbaum C."/>
            <person name="Birren B."/>
        </authorList>
    </citation>
    <scope>NUCLEOTIDE SEQUENCE [LARGE SCALE GENOMIC DNA]</scope>
    <source>
        <strain evidence="10 11">CBS 102226</strain>
    </source>
</reference>
<keyword evidence="11" id="KW-1185">Reference proteome</keyword>
<evidence type="ECO:0000256" key="5">
    <source>
        <dbReference type="ARBA" id="ARBA00049708"/>
    </source>
</evidence>
<comment type="similarity">
    <text evidence="2">Belongs to the SDO1/SBDS family.</text>
</comment>
<dbReference type="STRING" id="1442371.A0A0D2K9Y7"/>
<gene>
    <name evidence="10" type="ORF">Z520_11062</name>
</gene>
<dbReference type="Gene3D" id="3.30.1250.10">
    <property type="entry name" value="Ribosome maturation protein SBDS, N-terminal domain"/>
    <property type="match status" value="1"/>
</dbReference>
<dbReference type="InterPro" id="IPR037188">
    <property type="entry name" value="Sdo1/SBDS_central_sf"/>
</dbReference>
<dbReference type="InterPro" id="IPR018978">
    <property type="entry name" value="SDO1/SBDS_central"/>
</dbReference>
<dbReference type="Gene3D" id="3.30.70.240">
    <property type="match status" value="1"/>
</dbReference>
<dbReference type="VEuPathDB" id="FungiDB:Z520_11062"/>
<evidence type="ECO:0000259" key="8">
    <source>
        <dbReference type="Pfam" id="PF09377"/>
    </source>
</evidence>
<evidence type="ECO:0000256" key="3">
    <source>
        <dbReference type="ARBA" id="ARBA00022490"/>
    </source>
</evidence>
<evidence type="ECO:0000256" key="6">
    <source>
        <dbReference type="SAM" id="MobiDB-lite"/>
    </source>
</evidence>
<evidence type="ECO:0000256" key="1">
    <source>
        <dbReference type="ARBA" id="ARBA00004496"/>
    </source>
</evidence>
<proteinExistence type="inferred from homology"/>
<dbReference type="RefSeq" id="XP_016627331.1">
    <property type="nucleotide sequence ID" value="XM_016781553.1"/>
</dbReference>
<feature type="domain" description="Ribosome maturation protein SDO1/SBDS N-terminal" evidence="7">
    <location>
        <begin position="14"/>
        <end position="75"/>
    </location>
</feature>
<dbReference type="PANTHER" id="PTHR10927:SF1">
    <property type="entry name" value="RIBOSOME MATURATION PROTEIN SBDS"/>
    <property type="match status" value="1"/>
</dbReference>
<comment type="subunit">
    <text evidence="5">Associates with the 60S ribosomal subunit.</text>
</comment>
<dbReference type="Pfam" id="PF01172">
    <property type="entry name" value="SBDS_N"/>
    <property type="match status" value="1"/>
</dbReference>
<name>A0A0D2K9Y7_9EURO</name>
<dbReference type="Pfam" id="PF20268">
    <property type="entry name" value="SBDS_C"/>
    <property type="match status" value="1"/>
</dbReference>
<evidence type="ECO:0000259" key="7">
    <source>
        <dbReference type="Pfam" id="PF01172"/>
    </source>
</evidence>
<dbReference type="GO" id="GO:0042254">
    <property type="term" value="P:ribosome biogenesis"/>
    <property type="evidence" value="ECO:0007669"/>
    <property type="project" value="UniProtKB-KW"/>
</dbReference>
<evidence type="ECO:0008006" key="12">
    <source>
        <dbReference type="Google" id="ProtNLM"/>
    </source>
</evidence>
<feature type="domain" description="Ribosome maturation protein SDO1/SBDS C-terminal" evidence="9">
    <location>
        <begin position="277"/>
        <end position="368"/>
    </location>
</feature>
<feature type="region of interest" description="Disordered" evidence="6">
    <location>
        <begin position="79"/>
        <end position="113"/>
    </location>
</feature>
<dbReference type="OrthoDB" id="10253092at2759"/>
<evidence type="ECO:0000313" key="11">
    <source>
        <dbReference type="Proteomes" id="UP000053411"/>
    </source>
</evidence>
<dbReference type="GO" id="GO:0005737">
    <property type="term" value="C:cytoplasm"/>
    <property type="evidence" value="ECO:0007669"/>
    <property type="project" value="UniProtKB-SubCell"/>
</dbReference>
<feature type="region of interest" description="Disordered" evidence="6">
    <location>
        <begin position="202"/>
        <end position="244"/>
    </location>
</feature>
<protein>
    <recommendedName>
        <fullName evidence="12">SBDS family rRNA metabolism protein</fullName>
    </recommendedName>
</protein>
<keyword evidence="4" id="KW-0690">Ribosome biogenesis</keyword>
<dbReference type="Proteomes" id="UP000053411">
    <property type="component" value="Unassembled WGS sequence"/>
</dbReference>
<dbReference type="PANTHER" id="PTHR10927">
    <property type="entry name" value="RIBOSOME MATURATION PROTEIN SBDS"/>
    <property type="match status" value="1"/>
</dbReference>
<evidence type="ECO:0000256" key="2">
    <source>
        <dbReference type="ARBA" id="ARBA00007433"/>
    </source>
</evidence>
<dbReference type="Pfam" id="PF09377">
    <property type="entry name" value="SBDS_domain_II"/>
    <property type="match status" value="1"/>
</dbReference>
<dbReference type="SUPFAM" id="SSF109728">
    <property type="entry name" value="Hypothetical protein AF0491, middle domain"/>
    <property type="match status" value="1"/>
</dbReference>
<dbReference type="EMBL" id="KN848096">
    <property type="protein sequence ID" value="KIX93208.1"/>
    <property type="molecule type" value="Genomic_DNA"/>
</dbReference>
<dbReference type="InterPro" id="IPR046928">
    <property type="entry name" value="SDO1/SBDS_C"/>
</dbReference>
<evidence type="ECO:0000256" key="4">
    <source>
        <dbReference type="ARBA" id="ARBA00022517"/>
    </source>
</evidence>
<dbReference type="InterPro" id="IPR019783">
    <property type="entry name" value="SDO1/SBDS_N"/>
</dbReference>
<comment type="subcellular location">
    <subcellularLocation>
        <location evidence="1">Cytoplasm</location>
    </subcellularLocation>
</comment>
<organism evidence="10 11">
    <name type="scientific">Fonsecaea multimorphosa CBS 102226</name>
    <dbReference type="NCBI Taxonomy" id="1442371"/>
    <lineage>
        <taxon>Eukaryota</taxon>
        <taxon>Fungi</taxon>
        <taxon>Dikarya</taxon>
        <taxon>Ascomycota</taxon>
        <taxon>Pezizomycotina</taxon>
        <taxon>Eurotiomycetes</taxon>
        <taxon>Chaetothyriomycetidae</taxon>
        <taxon>Chaetothyriales</taxon>
        <taxon>Herpotrichiellaceae</taxon>
        <taxon>Fonsecaea</taxon>
    </lineage>
</organism>
<evidence type="ECO:0000259" key="9">
    <source>
        <dbReference type="Pfam" id="PF20268"/>
    </source>
</evidence>
<dbReference type="InterPro" id="IPR039100">
    <property type="entry name" value="Sdo1/SBDS-like"/>
</dbReference>
<dbReference type="AlphaFoldDB" id="A0A0D2K9Y7"/>
<keyword evidence="3" id="KW-0963">Cytoplasm</keyword>
<dbReference type="GeneID" id="27716808"/>
<feature type="domain" description="Ribosome maturation protein SDO1/SBDS central" evidence="8">
    <location>
        <begin position="144"/>
        <end position="275"/>
    </location>
</feature>